<dbReference type="AlphaFoldDB" id="A0A061ELL3"/>
<feature type="compositionally biased region" description="Basic residues" evidence="1">
    <location>
        <begin position="117"/>
        <end position="132"/>
    </location>
</feature>
<dbReference type="Gramene" id="EOY05252">
    <property type="protein sequence ID" value="EOY05252"/>
    <property type="gene ID" value="TCM_020296"/>
</dbReference>
<evidence type="ECO:0000313" key="2">
    <source>
        <dbReference type="EMBL" id="EOY05252.1"/>
    </source>
</evidence>
<gene>
    <name evidence="2" type="ORF">TCM_020296</name>
</gene>
<accession>A0A061ELL3</accession>
<protein>
    <submittedName>
        <fullName evidence="2">Uncharacterized protein</fullName>
    </submittedName>
</protein>
<feature type="region of interest" description="Disordered" evidence="1">
    <location>
        <begin position="117"/>
        <end position="137"/>
    </location>
</feature>
<proteinExistence type="predicted"/>
<organism evidence="2 3">
    <name type="scientific">Theobroma cacao</name>
    <name type="common">Cacao</name>
    <name type="synonym">Cocoa</name>
    <dbReference type="NCBI Taxonomy" id="3641"/>
    <lineage>
        <taxon>Eukaryota</taxon>
        <taxon>Viridiplantae</taxon>
        <taxon>Streptophyta</taxon>
        <taxon>Embryophyta</taxon>
        <taxon>Tracheophyta</taxon>
        <taxon>Spermatophyta</taxon>
        <taxon>Magnoliopsida</taxon>
        <taxon>eudicotyledons</taxon>
        <taxon>Gunneridae</taxon>
        <taxon>Pentapetalae</taxon>
        <taxon>rosids</taxon>
        <taxon>malvids</taxon>
        <taxon>Malvales</taxon>
        <taxon>Malvaceae</taxon>
        <taxon>Byttnerioideae</taxon>
        <taxon>Theobroma</taxon>
    </lineage>
</organism>
<name>A0A061ELL3_THECC</name>
<reference evidence="2 3" key="1">
    <citation type="journal article" date="2013" name="Genome Biol.">
        <title>The genome sequence of the most widely cultivated cacao type and its use to identify candidate genes regulating pod color.</title>
        <authorList>
            <person name="Motamayor J.C."/>
            <person name="Mockaitis K."/>
            <person name="Schmutz J."/>
            <person name="Haiminen N."/>
            <person name="Iii D.L."/>
            <person name="Cornejo O."/>
            <person name="Findley S.D."/>
            <person name="Zheng P."/>
            <person name="Utro F."/>
            <person name="Royaert S."/>
            <person name="Saski C."/>
            <person name="Jenkins J."/>
            <person name="Podicheti R."/>
            <person name="Zhao M."/>
            <person name="Scheffler B.E."/>
            <person name="Stack J.C."/>
            <person name="Feltus F.A."/>
            <person name="Mustiga G.M."/>
            <person name="Amores F."/>
            <person name="Phillips W."/>
            <person name="Marelli J.P."/>
            <person name="May G.D."/>
            <person name="Shapiro H."/>
            <person name="Ma J."/>
            <person name="Bustamante C.D."/>
            <person name="Schnell R.J."/>
            <person name="Main D."/>
            <person name="Gilbert D."/>
            <person name="Parida L."/>
            <person name="Kuhn D.N."/>
        </authorList>
    </citation>
    <scope>NUCLEOTIDE SEQUENCE [LARGE SCALE GENOMIC DNA]</scope>
    <source>
        <strain evidence="3">cv. Matina 1-6</strain>
    </source>
</reference>
<dbReference type="InParanoid" id="A0A061ELL3"/>
<dbReference type="HOGENOM" id="CLU_1663838_0_0_1"/>
<evidence type="ECO:0000256" key="1">
    <source>
        <dbReference type="SAM" id="MobiDB-lite"/>
    </source>
</evidence>
<evidence type="ECO:0000313" key="3">
    <source>
        <dbReference type="Proteomes" id="UP000026915"/>
    </source>
</evidence>
<dbReference type="EMBL" id="CM001882">
    <property type="protein sequence ID" value="EOY05252.1"/>
    <property type="molecule type" value="Genomic_DNA"/>
</dbReference>
<keyword evidence="3" id="KW-1185">Reference proteome</keyword>
<sequence>MLNTLCRETNTSGRRQCYSLTASCGNCKLNKALGSRRFSVAGADIFKAWSVLKKNPEAGIEAAYPQIDIDDAVDTPHPVTANSRIEGGKKVLFSSRLGNRKWRCYEEIKEKLMSKVTKRKKSVKKKSRRNTKRSSCGSENWIVNRSLSESEFGNPCKRA</sequence>
<dbReference type="Proteomes" id="UP000026915">
    <property type="component" value="Chromosome 4"/>
</dbReference>